<dbReference type="SMART" id="SM00194">
    <property type="entry name" value="PTPc"/>
    <property type="match status" value="1"/>
</dbReference>
<comment type="similarity">
    <text evidence="1">Belongs to the protein-tyrosine phosphatase family. Non-receptor class subfamily.</text>
</comment>
<sequence>MTSLRSPLEQSSGFIFPETSSPNSRNSRDSINSSPKSNNNKHGHSHSQSHIYTINPNESNYFISNSRFPTLSQINTIDENLVGNYNNNNQNQFEKSFNNLNLKKINSRDTINSDSTLIDSLHNKNDSINSINSTDTLNSFRLKRFNSSSSVPQSNTSEFNFSYSNHSPSGSISGISSSPSYSINSINSVNSGNNNNQFKKIVKFPKPENLNIMNNTELSLIIEGMTSEEIDSILILDVRPFIEYNLKHIKNSINFNLPSTLLKRTNFTLSRCLNNLSIMENVKINKFLNNQSTMKKIIIYDDLIMNDNNDEVSLATYGTSMKFFNDLNFKGEIYVLKNGFQKFQLEFNDLTEATTNTAPTSQFKPPHNRSLSLANVSSSSLSSPISPNLSRFQLPKLPKTPVFKIRHNEEFYDFDNYKIINEFKFLNQFINEPDTDDVSIPNWLKILLNKNNYISLFEKFKNLEIEEKKRINNLIQTNSVTSGIELGFKNRYKDIFPYEHSRVKLTKTPTYESYNNDYEFNNYINANYINCPSNLSNLKYIATQAPLLETTQDFTKLIKDNNVPLIISLTNQFENGVEKCYSYWNDLKNFKILQEEKIENTFIIRRLWLQKYKFEILQIQILNWSDFDILLENQQIDILKLIYLKKFILEKLDKTFENVIVHCSAGCGRTGTFCTLDSIINSNINNQQENNFEFDPIFQIVEIFRNQRISMVQNLRQYLFIYDCLLNFFKNFNNFNEDNGNNNGNNDIFIKLQDLKILNNFLNQNTQE</sequence>
<accession>K0KYI4</accession>
<dbReference type="Pfam" id="PF00102">
    <property type="entry name" value="Y_phosphatase"/>
    <property type="match status" value="1"/>
</dbReference>
<organism evidence="7 8">
    <name type="scientific">Wickerhamomyces ciferrii (strain ATCC 14091 / BCRC 22168 / CBS 111 / JCM 3599 / NBRC 0793 / NRRL Y-1031 F-60-10)</name>
    <name type="common">Yeast</name>
    <name type="synonym">Pichia ciferrii</name>
    <dbReference type="NCBI Taxonomy" id="1206466"/>
    <lineage>
        <taxon>Eukaryota</taxon>
        <taxon>Fungi</taxon>
        <taxon>Dikarya</taxon>
        <taxon>Ascomycota</taxon>
        <taxon>Saccharomycotina</taxon>
        <taxon>Saccharomycetes</taxon>
        <taxon>Phaffomycetales</taxon>
        <taxon>Wickerhamomycetaceae</taxon>
        <taxon>Wickerhamomyces</taxon>
    </lineage>
</organism>
<feature type="domain" description="Tyrosine-protein phosphatase" evidence="4">
    <location>
        <begin position="456"/>
        <end position="728"/>
    </location>
</feature>
<evidence type="ECO:0000256" key="2">
    <source>
        <dbReference type="ARBA" id="ARBA00013064"/>
    </source>
</evidence>
<dbReference type="STRING" id="1206466.K0KYI4"/>
<name>K0KYI4_WICCF</name>
<dbReference type="Gene3D" id="3.40.250.10">
    <property type="entry name" value="Rhodanese-like domain"/>
    <property type="match status" value="1"/>
</dbReference>
<dbReference type="InterPro" id="IPR029021">
    <property type="entry name" value="Prot-tyrosine_phosphatase-like"/>
</dbReference>
<gene>
    <name evidence="7" type="ORF">BN7_6748</name>
</gene>
<evidence type="ECO:0000256" key="3">
    <source>
        <dbReference type="SAM" id="MobiDB-lite"/>
    </source>
</evidence>
<feature type="domain" description="Rhodanese" evidence="6">
    <location>
        <begin position="229"/>
        <end position="352"/>
    </location>
</feature>
<evidence type="ECO:0000313" key="8">
    <source>
        <dbReference type="Proteomes" id="UP000009328"/>
    </source>
</evidence>
<evidence type="ECO:0000256" key="1">
    <source>
        <dbReference type="ARBA" id="ARBA00009649"/>
    </source>
</evidence>
<dbReference type="PROSITE" id="PS50206">
    <property type="entry name" value="RHODANESE_3"/>
    <property type="match status" value="1"/>
</dbReference>
<dbReference type="InterPro" id="IPR003595">
    <property type="entry name" value="Tyr_Pase_cat"/>
</dbReference>
<dbReference type="PANTHER" id="PTHR19134:SF547">
    <property type="entry name" value="TYROSINE-PROTEIN PHOSPHATASE 3"/>
    <property type="match status" value="1"/>
</dbReference>
<dbReference type="AlphaFoldDB" id="K0KYI4"/>
<dbReference type="FunCoup" id="K0KYI4">
    <property type="interactions" value="118"/>
</dbReference>
<dbReference type="Gene3D" id="3.90.190.10">
    <property type="entry name" value="Protein tyrosine phosphatase superfamily"/>
    <property type="match status" value="1"/>
</dbReference>
<reference evidence="7 8" key="1">
    <citation type="journal article" date="2012" name="Eukaryot. Cell">
        <title>Draft genome sequence of Wickerhamomyces ciferrii NRRL Y-1031 F-60-10.</title>
        <authorList>
            <person name="Schneider J."/>
            <person name="Andrea H."/>
            <person name="Blom J."/>
            <person name="Jaenicke S."/>
            <person name="Ruckert C."/>
            <person name="Schorsch C."/>
            <person name="Szczepanowski R."/>
            <person name="Farwick M."/>
            <person name="Goesmann A."/>
            <person name="Puhler A."/>
            <person name="Schaffer S."/>
            <person name="Tauch A."/>
            <person name="Kohler T."/>
            <person name="Brinkrolf K."/>
        </authorList>
    </citation>
    <scope>NUCLEOTIDE SEQUENCE [LARGE SCALE GENOMIC DNA]</scope>
    <source>
        <strain evidence="8">ATCC 14091 / BCRC 22168 / CBS 111 / JCM 3599 / NBRC 0793 / NRRL Y-1031 F-60-10</strain>
    </source>
</reference>
<proteinExistence type="inferred from homology"/>
<dbReference type="Proteomes" id="UP000009328">
    <property type="component" value="Unassembled WGS sequence"/>
</dbReference>
<dbReference type="InterPro" id="IPR016130">
    <property type="entry name" value="Tyr_Pase_AS"/>
</dbReference>
<dbReference type="SUPFAM" id="SSF52821">
    <property type="entry name" value="Rhodanese/Cell cycle control phosphatase"/>
    <property type="match status" value="1"/>
</dbReference>
<dbReference type="InParanoid" id="K0KYI4"/>
<dbReference type="PROSITE" id="PS50055">
    <property type="entry name" value="TYR_PHOSPHATASE_PTP"/>
    <property type="match status" value="1"/>
</dbReference>
<keyword evidence="8" id="KW-1185">Reference proteome</keyword>
<dbReference type="PROSITE" id="PS50056">
    <property type="entry name" value="TYR_PHOSPHATASE_2"/>
    <property type="match status" value="1"/>
</dbReference>
<feature type="region of interest" description="Disordered" evidence="3">
    <location>
        <begin position="1"/>
        <end position="52"/>
    </location>
</feature>
<dbReference type="PROSITE" id="PS00383">
    <property type="entry name" value="TYR_PHOSPHATASE_1"/>
    <property type="match status" value="1"/>
</dbReference>
<dbReference type="PANTHER" id="PTHR19134">
    <property type="entry name" value="RECEPTOR-TYPE TYROSINE-PROTEIN PHOSPHATASE"/>
    <property type="match status" value="1"/>
</dbReference>
<dbReference type="InterPro" id="IPR000387">
    <property type="entry name" value="Tyr_Pase_dom"/>
</dbReference>
<dbReference type="EC" id="3.1.3.48" evidence="2"/>
<evidence type="ECO:0000259" key="4">
    <source>
        <dbReference type="PROSITE" id="PS50055"/>
    </source>
</evidence>
<comment type="caution">
    <text evidence="7">The sequence shown here is derived from an EMBL/GenBank/DDBJ whole genome shotgun (WGS) entry which is preliminary data.</text>
</comment>
<dbReference type="InterPro" id="IPR000242">
    <property type="entry name" value="PTP_cat"/>
</dbReference>
<feature type="compositionally biased region" description="Polar residues" evidence="3">
    <location>
        <begin position="1"/>
        <end position="13"/>
    </location>
</feature>
<dbReference type="InterPro" id="IPR001763">
    <property type="entry name" value="Rhodanese-like_dom"/>
</dbReference>
<dbReference type="GO" id="GO:0004725">
    <property type="term" value="F:protein tyrosine phosphatase activity"/>
    <property type="evidence" value="ECO:0007669"/>
    <property type="project" value="UniProtKB-EC"/>
</dbReference>
<feature type="domain" description="Tyrosine specific protein phosphatases" evidence="5">
    <location>
        <begin position="639"/>
        <end position="719"/>
    </location>
</feature>
<feature type="compositionally biased region" description="Low complexity" evidence="3">
    <location>
        <begin position="20"/>
        <end position="38"/>
    </location>
</feature>
<evidence type="ECO:0000313" key="7">
    <source>
        <dbReference type="EMBL" id="CCH47137.1"/>
    </source>
</evidence>
<dbReference type="InterPro" id="IPR036873">
    <property type="entry name" value="Rhodanese-like_dom_sf"/>
</dbReference>
<evidence type="ECO:0000259" key="6">
    <source>
        <dbReference type="PROSITE" id="PS50206"/>
    </source>
</evidence>
<dbReference type="CDD" id="cd18533">
    <property type="entry name" value="PTP_fungal"/>
    <property type="match status" value="1"/>
</dbReference>
<dbReference type="SUPFAM" id="SSF52799">
    <property type="entry name" value="(Phosphotyrosine protein) phosphatases II"/>
    <property type="match status" value="1"/>
</dbReference>
<protein>
    <recommendedName>
        <fullName evidence="2">protein-tyrosine-phosphatase</fullName>
        <ecNumber evidence="2">3.1.3.48</ecNumber>
    </recommendedName>
</protein>
<dbReference type="InterPro" id="IPR050348">
    <property type="entry name" value="Protein-Tyr_Phosphatase"/>
</dbReference>
<dbReference type="HOGENOM" id="CLU_007989_0_0_1"/>
<dbReference type="PRINTS" id="PR00700">
    <property type="entry name" value="PRTYPHPHTASE"/>
</dbReference>
<dbReference type="Pfam" id="PF00581">
    <property type="entry name" value="Rhodanese"/>
    <property type="match status" value="1"/>
</dbReference>
<dbReference type="eggNOG" id="KOG0789">
    <property type="taxonomic scope" value="Eukaryota"/>
</dbReference>
<evidence type="ECO:0000259" key="5">
    <source>
        <dbReference type="PROSITE" id="PS50056"/>
    </source>
</evidence>
<keyword evidence="7" id="KW-0675">Receptor</keyword>
<keyword evidence="7" id="KW-0378">Hydrolase</keyword>
<dbReference type="SMART" id="SM00404">
    <property type="entry name" value="PTPc_motif"/>
    <property type="match status" value="1"/>
</dbReference>
<dbReference type="EMBL" id="CAIF01000332">
    <property type="protein sequence ID" value="CCH47137.1"/>
    <property type="molecule type" value="Genomic_DNA"/>
</dbReference>